<proteinExistence type="predicted"/>
<feature type="compositionally biased region" description="Basic and acidic residues" evidence="2">
    <location>
        <begin position="467"/>
        <end position="480"/>
    </location>
</feature>
<keyword evidence="4" id="KW-1185">Reference proteome</keyword>
<organism evidence="3 4">
    <name type="scientific">Lentinula aciculospora</name>
    <dbReference type="NCBI Taxonomy" id="153920"/>
    <lineage>
        <taxon>Eukaryota</taxon>
        <taxon>Fungi</taxon>
        <taxon>Dikarya</taxon>
        <taxon>Basidiomycota</taxon>
        <taxon>Agaricomycotina</taxon>
        <taxon>Agaricomycetes</taxon>
        <taxon>Agaricomycetidae</taxon>
        <taxon>Agaricales</taxon>
        <taxon>Marasmiineae</taxon>
        <taxon>Omphalotaceae</taxon>
        <taxon>Lentinula</taxon>
    </lineage>
</organism>
<feature type="compositionally biased region" description="Polar residues" evidence="2">
    <location>
        <begin position="34"/>
        <end position="46"/>
    </location>
</feature>
<dbReference type="AlphaFoldDB" id="A0A9W9AKD1"/>
<name>A0A9W9AKD1_9AGAR</name>
<feature type="compositionally biased region" description="Basic residues" evidence="2">
    <location>
        <begin position="22"/>
        <end position="31"/>
    </location>
</feature>
<evidence type="ECO:0008006" key="5">
    <source>
        <dbReference type="Google" id="ProtNLM"/>
    </source>
</evidence>
<feature type="compositionally biased region" description="Basic and acidic residues" evidence="2">
    <location>
        <begin position="448"/>
        <end position="457"/>
    </location>
</feature>
<evidence type="ECO:0000256" key="2">
    <source>
        <dbReference type="SAM" id="MobiDB-lite"/>
    </source>
</evidence>
<comment type="caution">
    <text evidence="3">The sequence shown here is derived from an EMBL/GenBank/DDBJ whole genome shotgun (WGS) entry which is preliminary data.</text>
</comment>
<feature type="compositionally biased region" description="Polar residues" evidence="2">
    <location>
        <begin position="399"/>
        <end position="411"/>
    </location>
</feature>
<dbReference type="OrthoDB" id="2409325at2759"/>
<keyword evidence="1" id="KW-0175">Coiled coil</keyword>
<evidence type="ECO:0000313" key="3">
    <source>
        <dbReference type="EMBL" id="KAJ4483480.1"/>
    </source>
</evidence>
<feature type="compositionally biased region" description="Basic and acidic residues" evidence="2">
    <location>
        <begin position="493"/>
        <end position="510"/>
    </location>
</feature>
<sequence length="527" mass="56580">MSDTVQRVVPGAPAPPPVTKSQLRKKRKTKSKASEQTSESPVEITNTTAAALVEKAPEATDIHVGVVAPELAAQPSQSEAQSTTDELTLKLSPIVDLVNKRLKVTNKKITRITTYTTADSATLNDDQKRAITFLPALEAVSKELSEVKKAVEVHEAELAIELASKRRAAEEAERLRVSDAVSAAEASGAEKTVKLVSFIRMITLLGSRELDLSVLELSQEEINAVNGVGAILLGSDVKTKDVVVREFLSANGHFDGVSYLRLLEICDQVFSPPAPPIEAPVLDVDHNVDECLEPSTVEEYPEPEESIPASASITTTGSFHFMQASELETPSFEENAEWVETVDVDVVDGSEPVEQLSDVNGVEQTAAPEVSASKEPIDWAAEDEDELPSIDNLHATFGKSGSATPTVQSEPEPQESPKVVMPTTNGHHPQPVPTMEEEDGFTQARGGRGRERGFRGRDRGHRGGFRGNDRGGYRGGERGGFRGHRGGGGGERGSFRGRGDWRGGDGEFRGRGRGRGRGGPTLPSQTA</sequence>
<accession>A0A9W9AKD1</accession>
<evidence type="ECO:0000256" key="1">
    <source>
        <dbReference type="SAM" id="Coils"/>
    </source>
</evidence>
<protein>
    <recommendedName>
        <fullName evidence="5">Caprin-1 dimerization domain-containing protein</fullName>
    </recommendedName>
</protein>
<dbReference type="Proteomes" id="UP001150266">
    <property type="component" value="Unassembled WGS sequence"/>
</dbReference>
<gene>
    <name evidence="3" type="ORF">J3R30DRAFT_3448873</name>
</gene>
<evidence type="ECO:0000313" key="4">
    <source>
        <dbReference type="Proteomes" id="UP001150266"/>
    </source>
</evidence>
<reference evidence="3" key="1">
    <citation type="submission" date="2022-08" db="EMBL/GenBank/DDBJ databases">
        <title>A Global Phylogenomic Analysis of the Shiitake Genus Lentinula.</title>
        <authorList>
            <consortium name="DOE Joint Genome Institute"/>
            <person name="Sierra-Patev S."/>
            <person name="Min B."/>
            <person name="Naranjo-Ortiz M."/>
            <person name="Looney B."/>
            <person name="Konkel Z."/>
            <person name="Slot J.C."/>
            <person name="Sakamoto Y."/>
            <person name="Steenwyk J.L."/>
            <person name="Rokas A."/>
            <person name="Carro J."/>
            <person name="Camarero S."/>
            <person name="Ferreira P."/>
            <person name="Molpeceres G."/>
            <person name="Ruiz-Duenas F.J."/>
            <person name="Serrano A."/>
            <person name="Henrissat B."/>
            <person name="Drula E."/>
            <person name="Hughes K.W."/>
            <person name="Mata J.L."/>
            <person name="Ishikawa N.K."/>
            <person name="Vargas-Isla R."/>
            <person name="Ushijima S."/>
            <person name="Smith C.A."/>
            <person name="Ahrendt S."/>
            <person name="Andreopoulos W."/>
            <person name="He G."/>
            <person name="Labutti K."/>
            <person name="Lipzen A."/>
            <person name="Ng V."/>
            <person name="Riley R."/>
            <person name="Sandor L."/>
            <person name="Barry K."/>
            <person name="Martinez A.T."/>
            <person name="Xiao Y."/>
            <person name="Gibbons J.G."/>
            <person name="Terashima K."/>
            <person name="Grigoriev I.V."/>
            <person name="Hibbett D.S."/>
        </authorList>
    </citation>
    <scope>NUCLEOTIDE SEQUENCE</scope>
    <source>
        <strain evidence="3">JLM2183</strain>
    </source>
</reference>
<dbReference type="EMBL" id="JAOTPV010000004">
    <property type="protein sequence ID" value="KAJ4483480.1"/>
    <property type="molecule type" value="Genomic_DNA"/>
</dbReference>
<feature type="coiled-coil region" evidence="1">
    <location>
        <begin position="137"/>
        <end position="175"/>
    </location>
</feature>
<feature type="region of interest" description="Disordered" evidence="2">
    <location>
        <begin position="1"/>
        <end position="46"/>
    </location>
</feature>
<feature type="region of interest" description="Disordered" evidence="2">
    <location>
        <begin position="392"/>
        <end position="527"/>
    </location>
</feature>